<dbReference type="CTD" id="20239490"/>
<dbReference type="GeneID" id="20239490"/>
<dbReference type="AlphaFoldDB" id="V4BP76"/>
<dbReference type="EMBL" id="KB202325">
    <property type="protein sequence ID" value="ESO90774.1"/>
    <property type="molecule type" value="Genomic_DNA"/>
</dbReference>
<dbReference type="HOGENOM" id="CLU_081951_0_0_1"/>
<proteinExistence type="predicted"/>
<accession>V4BP76</accession>
<evidence type="ECO:0008006" key="3">
    <source>
        <dbReference type="Google" id="ProtNLM"/>
    </source>
</evidence>
<dbReference type="OrthoDB" id="10461098at2759"/>
<dbReference type="Gene3D" id="2.60.120.200">
    <property type="match status" value="1"/>
</dbReference>
<evidence type="ECO:0000313" key="2">
    <source>
        <dbReference type="Proteomes" id="UP000030746"/>
    </source>
</evidence>
<dbReference type="Proteomes" id="UP000030746">
    <property type="component" value="Unassembled WGS sequence"/>
</dbReference>
<dbReference type="RefSeq" id="XP_009058431.1">
    <property type="nucleotide sequence ID" value="XM_009060183.1"/>
</dbReference>
<organism evidence="1 2">
    <name type="scientific">Lottia gigantea</name>
    <name type="common">Giant owl limpet</name>
    <dbReference type="NCBI Taxonomy" id="225164"/>
    <lineage>
        <taxon>Eukaryota</taxon>
        <taxon>Metazoa</taxon>
        <taxon>Spiralia</taxon>
        <taxon>Lophotrochozoa</taxon>
        <taxon>Mollusca</taxon>
        <taxon>Gastropoda</taxon>
        <taxon>Patellogastropoda</taxon>
        <taxon>Lottioidea</taxon>
        <taxon>Lottiidae</taxon>
        <taxon>Lottia</taxon>
    </lineage>
</organism>
<dbReference type="SUPFAM" id="SSF49899">
    <property type="entry name" value="Concanavalin A-like lectins/glucanases"/>
    <property type="match status" value="1"/>
</dbReference>
<gene>
    <name evidence="1" type="ORF">LOTGIDRAFT_163656</name>
</gene>
<protein>
    <recommendedName>
        <fullName evidence="3">Laminin G domain-containing protein</fullName>
    </recommendedName>
</protein>
<name>V4BP76_LOTGI</name>
<reference evidence="1 2" key="1">
    <citation type="journal article" date="2013" name="Nature">
        <title>Insights into bilaterian evolution from three spiralian genomes.</title>
        <authorList>
            <person name="Simakov O."/>
            <person name="Marletaz F."/>
            <person name="Cho S.J."/>
            <person name="Edsinger-Gonzales E."/>
            <person name="Havlak P."/>
            <person name="Hellsten U."/>
            <person name="Kuo D.H."/>
            <person name="Larsson T."/>
            <person name="Lv J."/>
            <person name="Arendt D."/>
            <person name="Savage R."/>
            <person name="Osoegawa K."/>
            <person name="de Jong P."/>
            <person name="Grimwood J."/>
            <person name="Chapman J.A."/>
            <person name="Shapiro H."/>
            <person name="Aerts A."/>
            <person name="Otillar R.P."/>
            <person name="Terry A.Y."/>
            <person name="Boore J.L."/>
            <person name="Grigoriev I.V."/>
            <person name="Lindberg D.R."/>
            <person name="Seaver E.C."/>
            <person name="Weisblat D.A."/>
            <person name="Putnam N.H."/>
            <person name="Rokhsar D.S."/>
        </authorList>
    </citation>
    <scope>NUCLEOTIDE SEQUENCE [LARGE SCALE GENOMIC DNA]</scope>
</reference>
<dbReference type="KEGG" id="lgi:LOTGIDRAFT_163656"/>
<sequence>MEGNHCQLPPCPGRIQNAIVVNHLWPLDEKVLAFDTETNTGSEHKCFRFGKNHPSLPNSAIYIDGSPLSRITVKLNSNEIDEAFTLTSGVFIRSQSSGSFLKIVDMQGQPIFEVQISGRDIAFNAYFSNTTKCASLSMTNAFTTNTWYVVGIQRDVSANLIGIVINENLNNTSDMCGTFGYSGELFVLIGNSNRQLPGYRSDVRCLIMFGDPGSDIMTAFQDKCLDVDSNLMGEYFSPNTSTCGILPILEKLFLVYVRVVQLKDLKK</sequence>
<dbReference type="InterPro" id="IPR013320">
    <property type="entry name" value="ConA-like_dom_sf"/>
</dbReference>
<dbReference type="OMA" id="CATECFR"/>
<evidence type="ECO:0000313" key="1">
    <source>
        <dbReference type="EMBL" id="ESO90774.1"/>
    </source>
</evidence>
<keyword evidence="2" id="KW-1185">Reference proteome</keyword>